<evidence type="ECO:0000313" key="3">
    <source>
        <dbReference type="Proteomes" id="UP000828390"/>
    </source>
</evidence>
<accession>A0A9D4GA27</accession>
<dbReference type="EMBL" id="JAIWYP010000006">
    <property type="protein sequence ID" value="KAH3813309.1"/>
    <property type="molecule type" value="Genomic_DNA"/>
</dbReference>
<comment type="caution">
    <text evidence="2">The sequence shown here is derived from an EMBL/GenBank/DDBJ whole genome shotgun (WGS) entry which is preliminary data.</text>
</comment>
<proteinExistence type="predicted"/>
<feature type="transmembrane region" description="Helical" evidence="1">
    <location>
        <begin position="42"/>
        <end position="62"/>
    </location>
</feature>
<keyword evidence="1" id="KW-0812">Transmembrane</keyword>
<reference evidence="2" key="1">
    <citation type="journal article" date="2019" name="bioRxiv">
        <title>The Genome of the Zebra Mussel, Dreissena polymorpha: A Resource for Invasive Species Research.</title>
        <authorList>
            <person name="McCartney M.A."/>
            <person name="Auch B."/>
            <person name="Kono T."/>
            <person name="Mallez S."/>
            <person name="Zhang Y."/>
            <person name="Obille A."/>
            <person name="Becker A."/>
            <person name="Abrahante J.E."/>
            <person name="Garbe J."/>
            <person name="Badalamenti J.P."/>
            <person name="Herman A."/>
            <person name="Mangelson H."/>
            <person name="Liachko I."/>
            <person name="Sullivan S."/>
            <person name="Sone E.D."/>
            <person name="Koren S."/>
            <person name="Silverstein K.A.T."/>
            <person name="Beckman K.B."/>
            <person name="Gohl D.M."/>
        </authorList>
    </citation>
    <scope>NUCLEOTIDE SEQUENCE</scope>
    <source>
        <strain evidence="2">Duluth1</strain>
        <tissue evidence="2">Whole animal</tissue>
    </source>
</reference>
<keyword evidence="3" id="KW-1185">Reference proteome</keyword>
<sequence length="99" mass="11024">MLLTLQSTLIGVVAFIDAYEEGLVPAYSVPGVVVDHVDDVVTLTKLVFVFMLLFMFVDYGIICCARRAERRLHIEIVCNGICAPMQALRYITAVEKPSM</sequence>
<evidence type="ECO:0000313" key="2">
    <source>
        <dbReference type="EMBL" id="KAH3813309.1"/>
    </source>
</evidence>
<dbReference type="Proteomes" id="UP000828390">
    <property type="component" value="Unassembled WGS sequence"/>
</dbReference>
<reference evidence="2" key="2">
    <citation type="submission" date="2020-11" db="EMBL/GenBank/DDBJ databases">
        <authorList>
            <person name="McCartney M.A."/>
            <person name="Auch B."/>
            <person name="Kono T."/>
            <person name="Mallez S."/>
            <person name="Becker A."/>
            <person name="Gohl D.M."/>
            <person name="Silverstein K.A.T."/>
            <person name="Koren S."/>
            <person name="Bechman K.B."/>
            <person name="Herman A."/>
            <person name="Abrahante J.E."/>
            <person name="Garbe J."/>
        </authorList>
    </citation>
    <scope>NUCLEOTIDE SEQUENCE</scope>
    <source>
        <strain evidence="2">Duluth1</strain>
        <tissue evidence="2">Whole animal</tissue>
    </source>
</reference>
<keyword evidence="1" id="KW-0472">Membrane</keyword>
<dbReference type="AlphaFoldDB" id="A0A9D4GA27"/>
<evidence type="ECO:0000256" key="1">
    <source>
        <dbReference type="SAM" id="Phobius"/>
    </source>
</evidence>
<organism evidence="2 3">
    <name type="scientific">Dreissena polymorpha</name>
    <name type="common">Zebra mussel</name>
    <name type="synonym">Mytilus polymorpha</name>
    <dbReference type="NCBI Taxonomy" id="45954"/>
    <lineage>
        <taxon>Eukaryota</taxon>
        <taxon>Metazoa</taxon>
        <taxon>Spiralia</taxon>
        <taxon>Lophotrochozoa</taxon>
        <taxon>Mollusca</taxon>
        <taxon>Bivalvia</taxon>
        <taxon>Autobranchia</taxon>
        <taxon>Heteroconchia</taxon>
        <taxon>Euheterodonta</taxon>
        <taxon>Imparidentia</taxon>
        <taxon>Neoheterodontei</taxon>
        <taxon>Myida</taxon>
        <taxon>Dreissenoidea</taxon>
        <taxon>Dreissenidae</taxon>
        <taxon>Dreissena</taxon>
    </lineage>
</organism>
<keyword evidence="1" id="KW-1133">Transmembrane helix</keyword>
<name>A0A9D4GA27_DREPO</name>
<gene>
    <name evidence="2" type="ORF">DPMN_141764</name>
</gene>
<protein>
    <submittedName>
        <fullName evidence="2">Uncharacterized protein</fullName>
    </submittedName>
</protein>